<dbReference type="Proteomes" id="UP000319836">
    <property type="component" value="Unassembled WGS sequence"/>
</dbReference>
<dbReference type="Gene3D" id="1.20.144.10">
    <property type="entry name" value="Phosphatidic acid phosphatase type 2/haloperoxidase"/>
    <property type="match status" value="1"/>
</dbReference>
<dbReference type="Pfam" id="PF01569">
    <property type="entry name" value="PAP2"/>
    <property type="match status" value="1"/>
</dbReference>
<dbReference type="AlphaFoldDB" id="A0A538U1C3"/>
<feature type="domain" description="Phosphatidic acid phosphatase type 2/haloperoxidase" evidence="2">
    <location>
        <begin position="69"/>
        <end position="169"/>
    </location>
</feature>
<dbReference type="InterPro" id="IPR036938">
    <property type="entry name" value="PAP2/HPO_sf"/>
</dbReference>
<feature type="transmembrane region" description="Helical" evidence="1">
    <location>
        <begin position="128"/>
        <end position="146"/>
    </location>
</feature>
<protein>
    <submittedName>
        <fullName evidence="3">Phosphatase PAP2 family protein</fullName>
    </submittedName>
</protein>
<keyword evidence="1" id="KW-0472">Membrane</keyword>
<proteinExistence type="predicted"/>
<reference evidence="3 4" key="1">
    <citation type="journal article" date="2019" name="Nat. Microbiol.">
        <title>Mediterranean grassland soil C-N compound turnover is dependent on rainfall and depth, and is mediated by genomically divergent microorganisms.</title>
        <authorList>
            <person name="Diamond S."/>
            <person name="Andeer P.F."/>
            <person name="Li Z."/>
            <person name="Crits-Christoph A."/>
            <person name="Burstein D."/>
            <person name="Anantharaman K."/>
            <person name="Lane K.R."/>
            <person name="Thomas B.C."/>
            <person name="Pan C."/>
            <person name="Northen T.R."/>
            <person name="Banfield J.F."/>
        </authorList>
    </citation>
    <scope>NUCLEOTIDE SEQUENCE [LARGE SCALE GENOMIC DNA]</scope>
    <source>
        <strain evidence="3">WS_10</strain>
    </source>
</reference>
<feature type="transmembrane region" description="Helical" evidence="1">
    <location>
        <begin position="49"/>
        <end position="82"/>
    </location>
</feature>
<gene>
    <name evidence="3" type="ORF">E6K80_10980</name>
</gene>
<dbReference type="EMBL" id="VBPA01000279">
    <property type="protein sequence ID" value="TMQ69658.1"/>
    <property type="molecule type" value="Genomic_DNA"/>
</dbReference>
<feature type="transmembrane region" description="Helical" evidence="1">
    <location>
        <begin position="152"/>
        <end position="172"/>
    </location>
</feature>
<dbReference type="PANTHER" id="PTHR14969">
    <property type="entry name" value="SPHINGOSINE-1-PHOSPHATE PHOSPHOHYDROLASE"/>
    <property type="match status" value="1"/>
</dbReference>
<dbReference type="PANTHER" id="PTHR14969:SF13">
    <property type="entry name" value="AT30094P"/>
    <property type="match status" value="1"/>
</dbReference>
<keyword evidence="1" id="KW-0812">Transmembrane</keyword>
<accession>A0A538U1C3</accession>
<dbReference type="SMART" id="SM00014">
    <property type="entry name" value="acidPPc"/>
    <property type="match status" value="1"/>
</dbReference>
<dbReference type="InterPro" id="IPR000326">
    <property type="entry name" value="PAP2/HPO"/>
</dbReference>
<evidence type="ECO:0000313" key="4">
    <source>
        <dbReference type="Proteomes" id="UP000319836"/>
    </source>
</evidence>
<dbReference type="CDD" id="cd03392">
    <property type="entry name" value="PAP2_like_2"/>
    <property type="match status" value="1"/>
</dbReference>
<keyword evidence="1" id="KW-1133">Transmembrane helix</keyword>
<dbReference type="SUPFAM" id="SSF48317">
    <property type="entry name" value="Acid phosphatase/Vanadium-dependent haloperoxidase"/>
    <property type="match status" value="1"/>
</dbReference>
<comment type="caution">
    <text evidence="3">The sequence shown here is derived from an EMBL/GenBank/DDBJ whole genome shotgun (WGS) entry which is preliminary data.</text>
</comment>
<sequence length="186" mass="19626">MKALLLILAILAPVESLDVSVQHAVQDARRPVFEAPARFLSDRLGRPAVVLGTLLAVCVLGGAAGVETAPLALATLIPLNLLVEGLKRLTFRTRPDGEHHRDNSSFPSSHAANAIGLAAVLARRWRRLAPAFGGLAVLTALSRIYLNRHWLSDVVAGAAIGLGCAAMVLAAWERRRKPRAGDGAAG</sequence>
<name>A0A538U1C3_UNCEI</name>
<evidence type="ECO:0000259" key="2">
    <source>
        <dbReference type="SMART" id="SM00014"/>
    </source>
</evidence>
<evidence type="ECO:0000256" key="1">
    <source>
        <dbReference type="SAM" id="Phobius"/>
    </source>
</evidence>
<evidence type="ECO:0000313" key="3">
    <source>
        <dbReference type="EMBL" id="TMQ69658.1"/>
    </source>
</evidence>
<organism evidence="3 4">
    <name type="scientific">Eiseniibacteriota bacterium</name>
    <dbReference type="NCBI Taxonomy" id="2212470"/>
    <lineage>
        <taxon>Bacteria</taxon>
        <taxon>Candidatus Eiseniibacteriota</taxon>
    </lineage>
</organism>